<keyword evidence="5" id="KW-1185">Reference proteome</keyword>
<dbReference type="Gene3D" id="2.30.29.230">
    <property type="match status" value="1"/>
</dbReference>
<feature type="region of interest" description="Disordered" evidence="2">
    <location>
        <begin position="246"/>
        <end position="283"/>
    </location>
</feature>
<keyword evidence="1" id="KW-0343">GTPase activation</keyword>
<proteinExistence type="predicted"/>
<accession>A0ABN7NM09</accession>
<evidence type="ECO:0000313" key="5">
    <source>
        <dbReference type="Proteomes" id="UP001153148"/>
    </source>
</evidence>
<reference evidence="4" key="1">
    <citation type="submission" date="2021-03" db="EMBL/GenBank/DDBJ databases">
        <authorList>
            <person name="Tran Van P."/>
        </authorList>
    </citation>
    <scope>NUCLEOTIDE SEQUENCE</scope>
</reference>
<feature type="domain" description="Small G protein signalling modulator 1/2 Rab-binding" evidence="3">
    <location>
        <begin position="31"/>
        <end position="111"/>
    </location>
</feature>
<evidence type="ECO:0000313" key="4">
    <source>
        <dbReference type="EMBL" id="CAG2056893.1"/>
    </source>
</evidence>
<name>A0ABN7NM09_TIMPD</name>
<comment type="caution">
    <text evidence="4">The sequence shown here is derived from an EMBL/GenBank/DDBJ whole genome shotgun (WGS) entry which is preliminary data.</text>
</comment>
<dbReference type="InterPro" id="IPR035969">
    <property type="entry name" value="Rab-GAP_TBC_sf"/>
</dbReference>
<protein>
    <recommendedName>
        <fullName evidence="3">Small G protein signalling modulator 1/2 Rab-binding domain-containing protein</fullName>
    </recommendedName>
</protein>
<dbReference type="Proteomes" id="UP001153148">
    <property type="component" value="Unassembled WGS sequence"/>
</dbReference>
<dbReference type="SUPFAM" id="SSF47923">
    <property type="entry name" value="Ypt/Rab-GAP domain of gyp1p"/>
    <property type="match status" value="1"/>
</dbReference>
<evidence type="ECO:0000259" key="3">
    <source>
        <dbReference type="Pfam" id="PF12068"/>
    </source>
</evidence>
<feature type="non-terminal residue" evidence="4">
    <location>
        <position position="595"/>
    </location>
</feature>
<dbReference type="Pfam" id="PF12068">
    <property type="entry name" value="PH_RBD"/>
    <property type="match status" value="1"/>
</dbReference>
<gene>
    <name evidence="4" type="ORF">TPAB3V08_LOCUS3876</name>
</gene>
<sequence>MCPRRVSLPGERQVTRPPYRRATSHIQLFLYWDYAMNVRVDEVVYVHCHQQADSGGTIVLVGQDGVQQSPIHFPKGGHLLSFLSCLETGLLPHGQLDPPLWSQRGKGKVFPKLRRKGRTVSPLPKDESDEESTDFVFRIVNKSRHEEFFLYCSNAKTTYTDTIHTQRVITTHQTLDAGSLRQQNNWLINNGASTMADQSSTSQCMHALELRLDQLELAGHELLDPSWTSHLQSRVRAHLVSTSTASSTSSSKSLSVDPSTGSGNDLPDSPCASPRQAASNHVVPKLTTGDSIQLVCDTMKRQIISRAFYGWLAYCRHLTTVRTHLSGLVNQNMVAIDDPKDASQGLSKSVWLELNDGGKINDKEEVFRLTYYGGVCHEIRKEVWPYLLGHYQFGSSHEERHELDLLTRQNYETTMSEWLAVEAIVRQRDKETMAANLAKLSSESTSGDVPPPTPALVQELSNDVFEDNVSLASDNDLDKDEIDYDRLKCNENQENKINYNGETEIIYDHNSCKKSKNTLTKDGDLEAENGDEGVKEEKSVIIMNGDHKDFSTFNGSEVSSANVIDNYTNIEHTYENENMLTNRDIQETSGEVCKV</sequence>
<feature type="compositionally biased region" description="Low complexity" evidence="2">
    <location>
        <begin position="246"/>
        <end position="260"/>
    </location>
</feature>
<organism evidence="4 5">
    <name type="scientific">Timema podura</name>
    <name type="common">Walking stick</name>
    <dbReference type="NCBI Taxonomy" id="61482"/>
    <lineage>
        <taxon>Eukaryota</taxon>
        <taxon>Metazoa</taxon>
        <taxon>Ecdysozoa</taxon>
        <taxon>Arthropoda</taxon>
        <taxon>Hexapoda</taxon>
        <taxon>Insecta</taxon>
        <taxon>Pterygota</taxon>
        <taxon>Neoptera</taxon>
        <taxon>Polyneoptera</taxon>
        <taxon>Phasmatodea</taxon>
        <taxon>Timematodea</taxon>
        <taxon>Timematoidea</taxon>
        <taxon>Timematidae</taxon>
        <taxon>Timema</taxon>
    </lineage>
</organism>
<dbReference type="InterPro" id="IPR037745">
    <property type="entry name" value="SGSM1/2"/>
</dbReference>
<dbReference type="EMBL" id="CAJPIN010004544">
    <property type="protein sequence ID" value="CAG2056893.1"/>
    <property type="molecule type" value="Genomic_DNA"/>
</dbReference>
<dbReference type="CDD" id="cd15784">
    <property type="entry name" value="PH_RUTBC"/>
    <property type="match status" value="1"/>
</dbReference>
<evidence type="ECO:0000256" key="2">
    <source>
        <dbReference type="SAM" id="MobiDB-lite"/>
    </source>
</evidence>
<dbReference type="InterPro" id="IPR021935">
    <property type="entry name" value="SGSM1/2_RBD"/>
</dbReference>
<evidence type="ECO:0000256" key="1">
    <source>
        <dbReference type="ARBA" id="ARBA00022468"/>
    </source>
</evidence>